<dbReference type="OrthoDB" id="284449at2"/>
<dbReference type="Proteomes" id="UP000317429">
    <property type="component" value="Chromosome"/>
</dbReference>
<keyword evidence="3" id="KW-1185">Reference proteome</keyword>
<evidence type="ECO:0000313" key="2">
    <source>
        <dbReference type="EMBL" id="QDU87293.1"/>
    </source>
</evidence>
<keyword evidence="1" id="KW-1133">Transmembrane helix</keyword>
<keyword evidence="1" id="KW-0812">Transmembrane</keyword>
<name>A0A518D729_9BACT</name>
<reference evidence="2 3" key="1">
    <citation type="submission" date="2019-02" db="EMBL/GenBank/DDBJ databases">
        <title>Deep-cultivation of Planctomycetes and their phenomic and genomic characterization uncovers novel biology.</title>
        <authorList>
            <person name="Wiegand S."/>
            <person name="Jogler M."/>
            <person name="Boedeker C."/>
            <person name="Pinto D."/>
            <person name="Vollmers J."/>
            <person name="Rivas-Marin E."/>
            <person name="Kohn T."/>
            <person name="Peeters S.H."/>
            <person name="Heuer A."/>
            <person name="Rast P."/>
            <person name="Oberbeckmann S."/>
            <person name="Bunk B."/>
            <person name="Jeske O."/>
            <person name="Meyerdierks A."/>
            <person name="Storesund J.E."/>
            <person name="Kallscheuer N."/>
            <person name="Luecker S."/>
            <person name="Lage O.M."/>
            <person name="Pohl T."/>
            <person name="Merkel B.J."/>
            <person name="Hornburger P."/>
            <person name="Mueller R.-W."/>
            <person name="Bruemmer F."/>
            <person name="Labrenz M."/>
            <person name="Spormann A.M."/>
            <person name="Op den Camp H."/>
            <person name="Overmann J."/>
            <person name="Amann R."/>
            <person name="Jetten M.S.M."/>
            <person name="Mascher T."/>
            <person name="Medema M.H."/>
            <person name="Devos D.P."/>
            <person name="Kaster A.-K."/>
            <person name="Ovreas L."/>
            <person name="Rohde M."/>
            <person name="Galperin M.Y."/>
            <person name="Jogler C."/>
        </authorList>
    </citation>
    <scope>NUCLEOTIDE SEQUENCE [LARGE SCALE GENOMIC DNA]</scope>
    <source>
        <strain evidence="2 3">Pla175</strain>
    </source>
</reference>
<sequence length="204" mass="21914">MADEEPRELTDVIDDLKEKSQEDGQMSAQDALDEFAGRLFGPLLVVPGLVTLIPVVGAIPLVPTTMGVWVVLVAGQTLAGREYPWLPGVIADRSVDAEKFRESMEKFRPWAEWIDKFTKPRLTWLVKGPGKYALAALCIVLALTLPPLEFLPMACAAPGGAILLIGLAITAHDGLLALIAVGLSLLALFLVSQAWSAFAAYFSG</sequence>
<dbReference type="AlphaFoldDB" id="A0A518D729"/>
<evidence type="ECO:0000313" key="3">
    <source>
        <dbReference type="Proteomes" id="UP000317429"/>
    </source>
</evidence>
<dbReference type="KEGG" id="pnd:Pla175_06520"/>
<feature type="transmembrane region" description="Helical" evidence="1">
    <location>
        <begin position="124"/>
        <end position="144"/>
    </location>
</feature>
<proteinExistence type="predicted"/>
<feature type="transmembrane region" description="Helical" evidence="1">
    <location>
        <begin position="150"/>
        <end position="169"/>
    </location>
</feature>
<dbReference type="PANTHER" id="PTHR41795">
    <property type="entry name" value="EXOPOLYSACCHARIDE SYNTHESIS PROTEIN"/>
    <property type="match status" value="1"/>
</dbReference>
<dbReference type="PANTHER" id="PTHR41795:SF1">
    <property type="entry name" value="EXOPOLYSACCHARIDE SYNTHESIS PROTEIN"/>
    <property type="match status" value="1"/>
</dbReference>
<feature type="transmembrane region" description="Helical" evidence="1">
    <location>
        <begin position="176"/>
        <end position="202"/>
    </location>
</feature>
<dbReference type="PIRSF" id="PIRSF033239">
    <property type="entry name" value="ExoD"/>
    <property type="match status" value="1"/>
</dbReference>
<evidence type="ECO:0000256" key="1">
    <source>
        <dbReference type="SAM" id="Phobius"/>
    </source>
</evidence>
<protein>
    <submittedName>
        <fullName evidence="2">Exopolysaccharide synthesis, ExoD</fullName>
    </submittedName>
</protein>
<keyword evidence="1" id="KW-0472">Membrane</keyword>
<dbReference type="InterPro" id="IPR010331">
    <property type="entry name" value="ExoD"/>
</dbReference>
<dbReference type="EMBL" id="CP036291">
    <property type="protein sequence ID" value="QDU87293.1"/>
    <property type="molecule type" value="Genomic_DNA"/>
</dbReference>
<dbReference type="RefSeq" id="WP_145281262.1">
    <property type="nucleotide sequence ID" value="NZ_CP036291.1"/>
</dbReference>
<accession>A0A518D729</accession>
<organism evidence="2 3">
    <name type="scientific">Pirellulimonas nuda</name>
    <dbReference type="NCBI Taxonomy" id="2528009"/>
    <lineage>
        <taxon>Bacteria</taxon>
        <taxon>Pseudomonadati</taxon>
        <taxon>Planctomycetota</taxon>
        <taxon>Planctomycetia</taxon>
        <taxon>Pirellulales</taxon>
        <taxon>Lacipirellulaceae</taxon>
        <taxon>Pirellulimonas</taxon>
    </lineage>
</organism>
<gene>
    <name evidence="2" type="ORF">Pla175_06520</name>
</gene>
<dbReference type="Pfam" id="PF06055">
    <property type="entry name" value="ExoD"/>
    <property type="match status" value="1"/>
</dbReference>
<feature type="transmembrane region" description="Helical" evidence="1">
    <location>
        <begin position="49"/>
        <end position="74"/>
    </location>
</feature>